<dbReference type="EMBL" id="DXCM01000002">
    <property type="protein sequence ID" value="HIY91350.1"/>
    <property type="molecule type" value="Genomic_DNA"/>
</dbReference>
<gene>
    <name evidence="1" type="ORF">H9820_00215</name>
</gene>
<protein>
    <submittedName>
        <fullName evidence="1">Uncharacterized protein</fullName>
    </submittedName>
</protein>
<reference evidence="1" key="2">
    <citation type="submission" date="2021-04" db="EMBL/GenBank/DDBJ databases">
        <authorList>
            <person name="Gilroy R."/>
        </authorList>
    </citation>
    <scope>NUCLEOTIDE SEQUENCE</scope>
    <source>
        <strain evidence="1">3204</strain>
    </source>
</reference>
<evidence type="ECO:0000313" key="1">
    <source>
        <dbReference type="EMBL" id="HIY91350.1"/>
    </source>
</evidence>
<comment type="caution">
    <text evidence="1">The sequence shown here is derived from an EMBL/GenBank/DDBJ whole genome shotgun (WGS) entry which is preliminary data.</text>
</comment>
<proteinExistence type="predicted"/>
<dbReference type="AlphaFoldDB" id="A0A9D2CLX8"/>
<sequence length="106" mass="12623">MYYIINPINSTVCSKWNYMNDTTEHFCWKTAEEIRNNNSYRNDTTEAIRFSTKGKAENFIKTVLGNQKGLEIITTSYIQHLIDLIGNRIEQLFNHKKNKHHMTLYY</sequence>
<reference evidence="1" key="1">
    <citation type="journal article" date="2021" name="PeerJ">
        <title>Extensive microbial diversity within the chicken gut microbiome revealed by metagenomics and culture.</title>
        <authorList>
            <person name="Gilroy R."/>
            <person name="Ravi A."/>
            <person name="Getino M."/>
            <person name="Pursley I."/>
            <person name="Horton D.L."/>
            <person name="Alikhan N.F."/>
            <person name="Baker D."/>
            <person name="Gharbi K."/>
            <person name="Hall N."/>
            <person name="Watson M."/>
            <person name="Adriaenssens E.M."/>
            <person name="Foster-Nyarko E."/>
            <person name="Jarju S."/>
            <person name="Secka A."/>
            <person name="Antonio M."/>
            <person name="Oren A."/>
            <person name="Chaudhuri R.R."/>
            <person name="La Ragione R."/>
            <person name="Hildebrand F."/>
            <person name="Pallen M.J."/>
        </authorList>
    </citation>
    <scope>NUCLEOTIDE SEQUENCE</scope>
    <source>
        <strain evidence="1">3204</strain>
    </source>
</reference>
<dbReference type="Proteomes" id="UP000824013">
    <property type="component" value="Unassembled WGS sequence"/>
</dbReference>
<accession>A0A9D2CLX8</accession>
<organism evidence="1 2">
    <name type="scientific">Candidatus Companilactobacillus pullicola</name>
    <dbReference type="NCBI Taxonomy" id="2838523"/>
    <lineage>
        <taxon>Bacteria</taxon>
        <taxon>Bacillati</taxon>
        <taxon>Bacillota</taxon>
        <taxon>Bacilli</taxon>
        <taxon>Lactobacillales</taxon>
        <taxon>Lactobacillaceae</taxon>
        <taxon>Companilactobacillus</taxon>
    </lineage>
</organism>
<evidence type="ECO:0000313" key="2">
    <source>
        <dbReference type="Proteomes" id="UP000824013"/>
    </source>
</evidence>
<name>A0A9D2CLX8_9LACO</name>